<sequence length="53" mass="6034">MTKHSVYYEAVTGSKHIISICALVHSIDFCMKLKRQQQVSSIVVKLSNNRIID</sequence>
<evidence type="ECO:0000313" key="1">
    <source>
        <dbReference type="EMBL" id="MBX36830.1"/>
    </source>
</evidence>
<proteinExistence type="predicted"/>
<name>A0A2P2N2Y7_RHIMU</name>
<accession>A0A2P2N2Y7</accession>
<dbReference type="EMBL" id="GGEC01056346">
    <property type="protein sequence ID" value="MBX36830.1"/>
    <property type="molecule type" value="Transcribed_RNA"/>
</dbReference>
<reference evidence="1" key="1">
    <citation type="submission" date="2018-02" db="EMBL/GenBank/DDBJ databases">
        <title>Rhizophora mucronata_Transcriptome.</title>
        <authorList>
            <person name="Meera S.P."/>
            <person name="Sreeshan A."/>
            <person name="Augustine A."/>
        </authorList>
    </citation>
    <scope>NUCLEOTIDE SEQUENCE</scope>
    <source>
        <tissue evidence="1">Leaf</tissue>
    </source>
</reference>
<organism evidence="1">
    <name type="scientific">Rhizophora mucronata</name>
    <name type="common">Asiatic mangrove</name>
    <dbReference type="NCBI Taxonomy" id="61149"/>
    <lineage>
        <taxon>Eukaryota</taxon>
        <taxon>Viridiplantae</taxon>
        <taxon>Streptophyta</taxon>
        <taxon>Embryophyta</taxon>
        <taxon>Tracheophyta</taxon>
        <taxon>Spermatophyta</taxon>
        <taxon>Magnoliopsida</taxon>
        <taxon>eudicotyledons</taxon>
        <taxon>Gunneridae</taxon>
        <taxon>Pentapetalae</taxon>
        <taxon>rosids</taxon>
        <taxon>fabids</taxon>
        <taxon>Malpighiales</taxon>
        <taxon>Rhizophoraceae</taxon>
        <taxon>Rhizophora</taxon>
    </lineage>
</organism>
<protein>
    <submittedName>
        <fullName evidence="1">Uncharacterized protein</fullName>
    </submittedName>
</protein>
<dbReference type="AlphaFoldDB" id="A0A2P2N2Y7"/>